<evidence type="ECO:0000313" key="3">
    <source>
        <dbReference type="Proteomes" id="UP000015834"/>
    </source>
</evidence>
<comment type="caution">
    <text evidence="2">The sequence shown here is derived from an EMBL/GenBank/DDBJ whole genome shotgun (WGS) entry which is preliminary data.</text>
</comment>
<evidence type="ECO:0000256" key="1">
    <source>
        <dbReference type="SAM" id="MobiDB-lite"/>
    </source>
</evidence>
<gene>
    <name evidence="2" type="ORF">L933_02275</name>
</gene>
<feature type="region of interest" description="Disordered" evidence="1">
    <location>
        <begin position="614"/>
        <end position="634"/>
    </location>
</feature>
<dbReference type="EMBL" id="ASYU01000233">
    <property type="protein sequence ID" value="EQD96131.1"/>
    <property type="molecule type" value="Genomic_DNA"/>
</dbReference>
<dbReference type="Proteomes" id="UP000015834">
    <property type="component" value="Unassembled WGS sequence"/>
</dbReference>
<dbReference type="PATRIC" id="fig|1337393.3.peg.1085"/>
<accession>T2STV5</accession>
<protein>
    <submittedName>
        <fullName evidence="2">Uncharacterized protein</fullName>
    </submittedName>
</protein>
<proteinExistence type="predicted"/>
<organism evidence="2 3">
    <name type="scientific">Helicobacter pylori PZ5056</name>
    <dbReference type="NCBI Taxonomy" id="1337393"/>
    <lineage>
        <taxon>Bacteria</taxon>
        <taxon>Pseudomonadati</taxon>
        <taxon>Campylobacterota</taxon>
        <taxon>Epsilonproteobacteria</taxon>
        <taxon>Campylobacterales</taxon>
        <taxon>Helicobacteraceae</taxon>
        <taxon>Helicobacter</taxon>
    </lineage>
</organism>
<sequence>MLLDYDFLLLLNDESGNPTRYYYLLQDFEKDFVASKVAQNRAKQFVKEIIGREKVSKTKNSAIEVSSTKASAIGSETTKSGDLKKVCEKIKSGLPFGIISAFKPFKDAFYRDFNHNEQKLLIGAAKSGCIQSSADKLAQLKTRLLYWQDKSVKVDWDKPIGIKDFFKGNNYLYRRLCFLLGKHFMDRFFKNNAKASVKDFISSKEFVNKYRYTPKQNTERAKNLQSYLESKRDFIGFVQTLNSLKDSPQDPFLPDEETSFLVFANEPTIIFNLRDYLLVLAQIFNQQAICYCESKCPIELINASPGKDFNKTQDSFSDIKFSTPNQLEQSLNALKNKLAAFFSKHPDKHNGMEFNEIAKTQIEALYMPHSSDGFDDFRKHLEDSVKSFIRAKKNRYGFPRIFDVADIEQEEREVIEWREKKKASKQSYKQNLQINKIANDLKRDKIVDKRTILSVIDTGAERGFIPPKDLLKQLEKISASLSKDIVITIKQVEKLELNYALIDNIQHNTLDDTLDFTFIVGDSLSVQSLYVTFNLVIDIDRPMSEQFLNHIGKLGSFESREQALEWVRLSQTKLIIETPREALKNAELSQIEEILTGCIFNGAYRLQNDLKGNRHENFKQNSPHNKEEQAMPKR</sequence>
<evidence type="ECO:0000313" key="2">
    <source>
        <dbReference type="EMBL" id="EQD96131.1"/>
    </source>
</evidence>
<dbReference type="AlphaFoldDB" id="T2STV5"/>
<name>T2STV5_HELPX</name>
<reference evidence="2 3" key="1">
    <citation type="journal article" date="2013" name="Genome Announc.">
        <title>Draft Genome Sequences of Helicobacter pylori Strains Isolated from Regions of Low and High Gastric Cancer Risk in Colombia.</title>
        <authorList>
            <person name="Sheh A."/>
            <person name="Piazuelo M.B."/>
            <person name="Wilson K.T."/>
            <person name="Correa P."/>
            <person name="Fox J.G."/>
        </authorList>
    </citation>
    <scope>NUCLEOTIDE SEQUENCE [LARGE SCALE GENOMIC DNA]</scope>
    <source>
        <strain evidence="2 3">PZ5056</strain>
    </source>
</reference>